<dbReference type="Proteomes" id="UP000515847">
    <property type="component" value="Chromosome"/>
</dbReference>
<protein>
    <recommendedName>
        <fullName evidence="3">DZANK-type domain-containing protein</fullName>
    </recommendedName>
</protein>
<reference evidence="1 2" key="1">
    <citation type="journal article" date="2019" name="Front. Microbiol.">
        <title>Thermoanaerosceptrum fracticalcis gen. nov. sp. nov., a Novel Fumarate-Fermenting Microorganism From a Deep Fractured Carbonate Aquifer of the US Great Basin.</title>
        <authorList>
            <person name="Hamilton-Brehm S.D."/>
            <person name="Stewart L.E."/>
            <person name="Zavarin M."/>
            <person name="Caldwell M."/>
            <person name="Lawson P.A."/>
            <person name="Onstott T.C."/>
            <person name="Grzymski J."/>
            <person name="Neveux I."/>
            <person name="Lollar B.S."/>
            <person name="Russell C.E."/>
            <person name="Moser D.P."/>
        </authorList>
    </citation>
    <scope>NUCLEOTIDE SEQUENCE [LARGE SCALE GENOMIC DNA]</scope>
    <source>
        <strain evidence="1 2">DRI-13</strain>
    </source>
</reference>
<dbReference type="RefSeq" id="WP_034423625.1">
    <property type="nucleotide sequence ID" value="NZ_CP045798.1"/>
</dbReference>
<sequence length="74" mass="8259">MEGRTDMCLKCQNKEFSDYAKFCKMCGTPLLNTCTDEKCAKVNIPDAWHCEYCGAPTLFGSNGLLAEYENSFGD</sequence>
<name>A0A7G6E1B9_THEFR</name>
<accession>A0A7G6E1B9</accession>
<evidence type="ECO:0008006" key="3">
    <source>
        <dbReference type="Google" id="ProtNLM"/>
    </source>
</evidence>
<dbReference type="AlphaFoldDB" id="A0A7G6E1B9"/>
<dbReference type="EMBL" id="CP045798">
    <property type="protein sequence ID" value="QNB45873.1"/>
    <property type="molecule type" value="Genomic_DNA"/>
</dbReference>
<proteinExistence type="predicted"/>
<gene>
    <name evidence="1" type="ORF">BR63_05805</name>
</gene>
<organism evidence="1 2">
    <name type="scientific">Thermanaerosceptrum fracticalcis</name>
    <dbReference type="NCBI Taxonomy" id="1712410"/>
    <lineage>
        <taxon>Bacteria</taxon>
        <taxon>Bacillati</taxon>
        <taxon>Bacillota</taxon>
        <taxon>Clostridia</taxon>
        <taxon>Eubacteriales</taxon>
        <taxon>Peptococcaceae</taxon>
        <taxon>Thermanaerosceptrum</taxon>
    </lineage>
</organism>
<evidence type="ECO:0000313" key="1">
    <source>
        <dbReference type="EMBL" id="QNB45873.1"/>
    </source>
</evidence>
<dbReference type="KEGG" id="tfr:BR63_05805"/>
<dbReference type="OrthoDB" id="581382at2"/>
<evidence type="ECO:0000313" key="2">
    <source>
        <dbReference type="Proteomes" id="UP000515847"/>
    </source>
</evidence>
<keyword evidence="2" id="KW-1185">Reference proteome</keyword>